<keyword evidence="2 4" id="KW-0808">Transferase</keyword>
<dbReference type="Gene3D" id="3.40.50.150">
    <property type="entry name" value="Vaccinia Virus protein VP39"/>
    <property type="match status" value="1"/>
</dbReference>
<feature type="binding site" evidence="4">
    <location>
        <position position="82"/>
    </location>
    <ligand>
        <name>S-adenosyl-L-methionine</name>
        <dbReference type="ChEBI" id="CHEBI:59789"/>
    </ligand>
</feature>
<keyword evidence="3 4" id="KW-0949">S-adenosyl-L-methionine</keyword>
<evidence type="ECO:0000256" key="1">
    <source>
        <dbReference type="ARBA" id="ARBA00022603"/>
    </source>
</evidence>
<dbReference type="InterPro" id="IPR043675">
    <property type="entry name" value="TrmR_methyltr"/>
</dbReference>
<feature type="binding site" evidence="4">
    <location>
        <position position="145"/>
    </location>
    <ligand>
        <name>S-adenosyl-L-methionine</name>
        <dbReference type="ChEBI" id="CHEBI:59789"/>
    </ligand>
</feature>
<evidence type="ECO:0000256" key="4">
    <source>
        <dbReference type="HAMAP-Rule" id="MF_02217"/>
    </source>
</evidence>
<dbReference type="HAMAP" id="MF_02217">
    <property type="entry name" value="TrmR_methyltr"/>
    <property type="match status" value="1"/>
</dbReference>
<proteinExistence type="inferred from homology"/>
<comment type="similarity">
    <text evidence="4">Belongs to the class I-like SAM-binding methyltransferase superfamily. Cation-dependent O-methyltransferase family.</text>
</comment>
<feature type="binding site" evidence="4">
    <location>
        <position position="99"/>
    </location>
    <ligand>
        <name>S-adenosyl-L-methionine</name>
        <dbReference type="ChEBI" id="CHEBI:59789"/>
    </ligand>
</feature>
<dbReference type="Proteomes" id="UP000025245">
    <property type="component" value="Chromosome"/>
</dbReference>
<dbReference type="GO" id="GO:0008171">
    <property type="term" value="F:O-methyltransferase activity"/>
    <property type="evidence" value="ECO:0007669"/>
    <property type="project" value="InterPro"/>
</dbReference>
<dbReference type="CDD" id="cd02440">
    <property type="entry name" value="AdoMet_MTases"/>
    <property type="match status" value="1"/>
</dbReference>
<dbReference type="PANTHER" id="PTHR10509:SF14">
    <property type="entry name" value="CAFFEOYL-COA O-METHYLTRANSFERASE 3-RELATED"/>
    <property type="match status" value="1"/>
</dbReference>
<dbReference type="InterPro" id="IPR029063">
    <property type="entry name" value="SAM-dependent_MTases_sf"/>
</dbReference>
<dbReference type="InterPro" id="IPR050362">
    <property type="entry name" value="Cation-dep_OMT"/>
</dbReference>
<reference evidence="6 8" key="2">
    <citation type="submission" date="2018-06" db="EMBL/GenBank/DDBJ databases">
        <title>Mutators as drivers of adaptation in pathogenic bacteria and a risk factor for host jumps and vaccine escape.</title>
        <authorList>
            <person name="Barnes A.C."/>
            <person name="Silayeva O."/>
        </authorList>
    </citation>
    <scope>NUCLEOTIDE SEQUENCE [LARGE SCALE GENOMIC DNA]</scope>
    <source>
        <strain evidence="6 8">QMA0445</strain>
    </source>
</reference>
<dbReference type="PANTHER" id="PTHR10509">
    <property type="entry name" value="O-METHYLTRANSFERASE-RELATED"/>
    <property type="match status" value="1"/>
</dbReference>
<accession>A0A3L8GMH9</accession>
<comment type="catalytic activity">
    <reaction evidence="4">
        <text>5-hydroxyuridine(34) in tRNA + S-adenosyl-L-methionine = 5-methoxyuridine(34) in tRNA + S-adenosyl-L-homocysteine + H(+)</text>
        <dbReference type="Rhea" id="RHEA:60524"/>
        <dbReference type="Rhea" id="RHEA-COMP:13381"/>
        <dbReference type="Rhea" id="RHEA-COMP:15591"/>
        <dbReference type="ChEBI" id="CHEBI:15378"/>
        <dbReference type="ChEBI" id="CHEBI:57856"/>
        <dbReference type="ChEBI" id="CHEBI:59789"/>
        <dbReference type="ChEBI" id="CHEBI:136877"/>
        <dbReference type="ChEBI" id="CHEBI:143860"/>
    </reaction>
</comment>
<dbReference type="GO" id="GO:0008757">
    <property type="term" value="F:S-adenosylmethionine-dependent methyltransferase activity"/>
    <property type="evidence" value="ECO:0007669"/>
    <property type="project" value="TreeGrafter"/>
</dbReference>
<dbReference type="EMBL" id="CP007586">
    <property type="protein sequence ID" value="AHY15460.1"/>
    <property type="molecule type" value="Genomic_DNA"/>
</dbReference>
<keyword evidence="4" id="KW-0819">tRNA processing</keyword>
<comment type="subunit">
    <text evidence="4">Homodimer.</text>
</comment>
<sequence>MVKSYSKNANHNMRRPVVKEEIVRFMRHHQMKTSGHLADIEAFARQENIPIIQHEVVSYFRVLLQSLQPKRILEIGTAIGFSALLMAENAPEAEIVTIDRNPEMIAFAKENFAKYDKKKQITLLEGDAADVLSQLDQTFDFVFMDSAKSKYIVFLPEILKHLQVGGLIICDDVFQGGDIAKPIEEVRRGQRTIYRGLHQLFEATLDNPSLSASLIPLSDGLLMVRKNSDNVRLSD</sequence>
<comment type="caution">
    <text evidence="4">Lacks conserved residue(s) required for the propagation of feature annotation.</text>
</comment>
<dbReference type="SMR" id="A0A3L8GMH9"/>
<reference evidence="5 7" key="1">
    <citation type="journal article" date="2014" name="Genome Announc.">
        <title>Complete Genome Sequence of a Virulent Strain, Streptococcus iniae ISET0901, Isolated from Diseased Tilapia.</title>
        <authorList>
            <person name="Pridgeon J.W."/>
            <person name="Zhang D."/>
            <person name="Zhang L."/>
        </authorList>
    </citation>
    <scope>NUCLEOTIDE SEQUENCE [LARGE SCALE GENOMIC DNA]</scope>
    <source>
        <strain evidence="5 7">ISET0901</strain>
    </source>
</reference>
<feature type="binding site" evidence="4">
    <location>
        <begin position="127"/>
        <end position="128"/>
    </location>
    <ligand>
        <name>S-adenosyl-L-methionine</name>
        <dbReference type="ChEBI" id="CHEBI:59789"/>
    </ligand>
</feature>
<keyword evidence="1 4" id="KW-0489">Methyltransferase</keyword>
<organism evidence="6 8">
    <name type="scientific">Streptococcus iniae</name>
    <name type="common">Streptococcus shiloi</name>
    <dbReference type="NCBI Taxonomy" id="1346"/>
    <lineage>
        <taxon>Bacteria</taxon>
        <taxon>Bacillati</taxon>
        <taxon>Bacillota</taxon>
        <taxon>Bacilli</taxon>
        <taxon>Lactobacillales</taxon>
        <taxon>Streptococcaceae</taxon>
        <taxon>Streptococcus</taxon>
    </lineage>
</organism>
<comment type="function">
    <text evidence="4">Catalyzes the methylation of 5-hydroxyuridine (ho5U) to form 5-methoxyuridine (mo5U) at position 34 in tRNAs.</text>
</comment>
<dbReference type="InterPro" id="IPR002935">
    <property type="entry name" value="SAM_O-MeTrfase"/>
</dbReference>
<evidence type="ECO:0000256" key="3">
    <source>
        <dbReference type="ARBA" id="ARBA00022691"/>
    </source>
</evidence>
<dbReference type="KEGG" id="siq:DQ08_03065"/>
<name>A0A3L8GMH9_STRIN</name>
<dbReference type="GeneID" id="35766126"/>
<gene>
    <name evidence="4" type="primary">trmR</name>
    <name evidence="6" type="ORF">DIY07_03530</name>
    <name evidence="5" type="ORF">DQ08_03065</name>
</gene>
<dbReference type="GO" id="GO:0016300">
    <property type="term" value="F:tRNA (uridine) methyltransferase activity"/>
    <property type="evidence" value="ECO:0007669"/>
    <property type="project" value="UniProtKB-UniRule"/>
</dbReference>
<evidence type="ECO:0000313" key="5">
    <source>
        <dbReference type="EMBL" id="AHY15460.1"/>
    </source>
</evidence>
<evidence type="ECO:0000313" key="7">
    <source>
        <dbReference type="Proteomes" id="UP000025245"/>
    </source>
</evidence>
<dbReference type="AlphaFoldDB" id="A0A3L8GMH9"/>
<feature type="binding site" evidence="4">
    <location>
        <position position="52"/>
    </location>
    <ligand>
        <name>S-adenosyl-L-methionine</name>
        <dbReference type="ChEBI" id="CHEBI:59789"/>
    </ligand>
</feature>
<dbReference type="KEGG" id="siz:SI82_03285"/>
<dbReference type="GO" id="GO:0030488">
    <property type="term" value="P:tRNA methylation"/>
    <property type="evidence" value="ECO:0007669"/>
    <property type="project" value="UniProtKB-UniRule"/>
</dbReference>
<dbReference type="OrthoDB" id="9799672at2"/>
<keyword evidence="7" id="KW-1185">Reference proteome</keyword>
<dbReference type="Pfam" id="PF01596">
    <property type="entry name" value="Methyltransf_3"/>
    <property type="match status" value="1"/>
</dbReference>
<dbReference type="PROSITE" id="PS51682">
    <property type="entry name" value="SAM_OMT_I"/>
    <property type="match status" value="1"/>
</dbReference>
<evidence type="ECO:0000256" key="2">
    <source>
        <dbReference type="ARBA" id="ARBA00022679"/>
    </source>
</evidence>
<dbReference type="STRING" id="1346.BMF34_03180"/>
<evidence type="ECO:0000313" key="6">
    <source>
        <dbReference type="EMBL" id="RLU57817.1"/>
    </source>
</evidence>
<dbReference type="EC" id="2.1.1.-" evidence="4"/>
<evidence type="ECO:0000313" key="8">
    <source>
        <dbReference type="Proteomes" id="UP000269148"/>
    </source>
</evidence>
<dbReference type="SUPFAM" id="SSF53335">
    <property type="entry name" value="S-adenosyl-L-methionine-dependent methyltransferases"/>
    <property type="match status" value="1"/>
</dbReference>
<protein>
    <recommendedName>
        <fullName evidence="4">tRNA 5-hydroxyuridine methyltransferase</fullName>
        <ecNumber evidence="4">2.1.1.-</ecNumber>
    </recommendedName>
    <alternativeName>
        <fullName evidence="4">ho5U methyltransferase</fullName>
    </alternativeName>
</protein>
<dbReference type="Proteomes" id="UP000269148">
    <property type="component" value="Unassembled WGS sequence"/>
</dbReference>
<dbReference type="KEGG" id="sio:DW64_03055"/>
<dbReference type="EMBL" id="QLQD01000034">
    <property type="protein sequence ID" value="RLU57817.1"/>
    <property type="molecule type" value="Genomic_DNA"/>
</dbReference>
<dbReference type="RefSeq" id="WP_003100096.1">
    <property type="nucleotide sequence ID" value="NZ_CP010783.1"/>
</dbReference>